<sequence length="388" mass="42153">MRLLILCSLMALAAVTPARARELPPTFQVAGVLPKNSAEQFELAFWNSVKDSKQVGDYEAYLQAYPKGRFASLARTRIQQLKAAAPQAPASAPAKPAESKPAGTQPQTKTAPKPQPAKPPDNKIRPIPATGTPPADGGREEAPVAGPAGSVATMKDCDVCPVMAALSPRPFTMGNNSSDPSERPAHQVALHTPFAIGKYEVTVGQWNQCVRASVCPTMPSLGNVPDNLPMRDVSWDEAQLYLKWLGTVSGKPYRLPTEAEWEYAARGGTATRYWWGNEMKKGNSSCEGCGEPWSEERPPPVGSFPANPFGLNDMNGSVWEWVQDCWHSTYKGAPADGSPWVDGNCQARVIRGGSWRENGSYMLSTTRFKYDASVRQSQNGFRVARSLD</sequence>
<proteinExistence type="predicted"/>
<dbReference type="SUPFAM" id="SSF56436">
    <property type="entry name" value="C-type lectin-like"/>
    <property type="match status" value="1"/>
</dbReference>
<dbReference type="InterPro" id="IPR005532">
    <property type="entry name" value="SUMF_dom"/>
</dbReference>
<feature type="domain" description="Sulfatase-modifying factor enzyme-like" evidence="3">
    <location>
        <begin position="170"/>
        <end position="385"/>
    </location>
</feature>
<feature type="compositionally biased region" description="Low complexity" evidence="1">
    <location>
        <begin position="82"/>
        <end position="112"/>
    </location>
</feature>
<organism evidence="4 5">
    <name type="scientific">Telluria mixta</name>
    <dbReference type="NCBI Taxonomy" id="34071"/>
    <lineage>
        <taxon>Bacteria</taxon>
        <taxon>Pseudomonadati</taxon>
        <taxon>Pseudomonadota</taxon>
        <taxon>Betaproteobacteria</taxon>
        <taxon>Burkholderiales</taxon>
        <taxon>Oxalobacteraceae</taxon>
        <taxon>Telluria group</taxon>
        <taxon>Telluria</taxon>
    </lineage>
</organism>
<dbReference type="InterPro" id="IPR042095">
    <property type="entry name" value="SUMF_sf"/>
</dbReference>
<evidence type="ECO:0000256" key="1">
    <source>
        <dbReference type="SAM" id="MobiDB-lite"/>
    </source>
</evidence>
<accession>A0ABT2C5W7</accession>
<protein>
    <submittedName>
        <fullName evidence="4">Formylglycine-generating enzyme family protein</fullName>
    </submittedName>
</protein>
<dbReference type="PANTHER" id="PTHR23150">
    <property type="entry name" value="SULFATASE MODIFYING FACTOR 1, 2"/>
    <property type="match status" value="1"/>
</dbReference>
<keyword evidence="2" id="KW-0732">Signal</keyword>
<feature type="chain" id="PRO_5047060348" evidence="2">
    <location>
        <begin position="21"/>
        <end position="388"/>
    </location>
</feature>
<dbReference type="Gene3D" id="3.90.1580.10">
    <property type="entry name" value="paralog of FGE (formylglycine-generating enzyme)"/>
    <property type="match status" value="1"/>
</dbReference>
<keyword evidence="5" id="KW-1185">Reference proteome</keyword>
<name>A0ABT2C5W7_9BURK</name>
<dbReference type="Pfam" id="PF03781">
    <property type="entry name" value="FGE-sulfatase"/>
    <property type="match status" value="1"/>
</dbReference>
<dbReference type="Proteomes" id="UP001165263">
    <property type="component" value="Unassembled WGS sequence"/>
</dbReference>
<dbReference type="InterPro" id="IPR051043">
    <property type="entry name" value="Sulfatase_Mod_Factor_Kinase"/>
</dbReference>
<comment type="caution">
    <text evidence="4">The sequence shown here is derived from an EMBL/GenBank/DDBJ whole genome shotgun (WGS) entry which is preliminary data.</text>
</comment>
<feature type="signal peptide" evidence="2">
    <location>
        <begin position="1"/>
        <end position="20"/>
    </location>
</feature>
<evidence type="ECO:0000313" key="5">
    <source>
        <dbReference type="Proteomes" id="UP001165263"/>
    </source>
</evidence>
<evidence type="ECO:0000313" key="4">
    <source>
        <dbReference type="EMBL" id="MCS0632788.1"/>
    </source>
</evidence>
<dbReference type="PANTHER" id="PTHR23150:SF35">
    <property type="entry name" value="BLL6746 PROTEIN"/>
    <property type="match status" value="1"/>
</dbReference>
<dbReference type="EMBL" id="JANUHC010000011">
    <property type="protein sequence ID" value="MCS0632788.1"/>
    <property type="molecule type" value="Genomic_DNA"/>
</dbReference>
<dbReference type="RefSeq" id="WP_259451800.1">
    <property type="nucleotide sequence ID" value="NZ_CP119520.1"/>
</dbReference>
<dbReference type="InterPro" id="IPR016187">
    <property type="entry name" value="CTDL_fold"/>
</dbReference>
<evidence type="ECO:0000259" key="3">
    <source>
        <dbReference type="Pfam" id="PF03781"/>
    </source>
</evidence>
<feature type="region of interest" description="Disordered" evidence="1">
    <location>
        <begin position="82"/>
        <end position="147"/>
    </location>
</feature>
<evidence type="ECO:0000256" key="2">
    <source>
        <dbReference type="SAM" id="SignalP"/>
    </source>
</evidence>
<gene>
    <name evidence="4" type="ORF">NX786_25990</name>
</gene>
<reference evidence="4" key="1">
    <citation type="submission" date="2022-08" db="EMBL/GenBank/DDBJ databases">
        <title>Reclassification of Massilia species as members of the genera Telluria, Duganella, Pseudoduganella, Mokoshia gen. nov. and Zemynaea gen. nov. using orthogonal and non-orthogonal genome-based approaches.</title>
        <authorList>
            <person name="Bowman J.P."/>
        </authorList>
    </citation>
    <scope>NUCLEOTIDE SEQUENCE</scope>
    <source>
        <strain evidence="4">LMG 11547</strain>
    </source>
</reference>